<evidence type="ECO:0000256" key="1">
    <source>
        <dbReference type="SAM" id="MobiDB-lite"/>
    </source>
</evidence>
<evidence type="ECO:0000313" key="2">
    <source>
        <dbReference type="EMBL" id="MPC58625.1"/>
    </source>
</evidence>
<gene>
    <name evidence="2" type="ORF">E2C01_052632</name>
</gene>
<protein>
    <submittedName>
        <fullName evidence="2">Uncharacterized protein</fullName>
    </submittedName>
</protein>
<name>A0A5B7GME8_PORTR</name>
<proteinExistence type="predicted"/>
<dbReference type="AlphaFoldDB" id="A0A5B7GME8"/>
<feature type="compositionally biased region" description="Basic and acidic residues" evidence="1">
    <location>
        <begin position="44"/>
        <end position="55"/>
    </location>
</feature>
<evidence type="ECO:0000313" key="3">
    <source>
        <dbReference type="Proteomes" id="UP000324222"/>
    </source>
</evidence>
<accession>A0A5B7GME8</accession>
<feature type="region of interest" description="Disordered" evidence="1">
    <location>
        <begin position="39"/>
        <end position="79"/>
    </location>
</feature>
<sequence length="79" mass="8582">MPLFPPLSPSSHPTSLPACLQYRSHPVQVWESLGVMVSHKRRAKAETGRKGDQKKKPVSKNGSYVAISARPRGSSRTGA</sequence>
<comment type="caution">
    <text evidence="2">The sequence shown here is derived from an EMBL/GenBank/DDBJ whole genome shotgun (WGS) entry which is preliminary data.</text>
</comment>
<dbReference type="EMBL" id="VSRR010015852">
    <property type="protein sequence ID" value="MPC58625.1"/>
    <property type="molecule type" value="Genomic_DNA"/>
</dbReference>
<dbReference type="Proteomes" id="UP000324222">
    <property type="component" value="Unassembled WGS sequence"/>
</dbReference>
<reference evidence="2 3" key="1">
    <citation type="submission" date="2019-05" db="EMBL/GenBank/DDBJ databases">
        <title>Another draft genome of Portunus trituberculatus and its Hox gene families provides insights of decapod evolution.</title>
        <authorList>
            <person name="Jeong J.-H."/>
            <person name="Song I."/>
            <person name="Kim S."/>
            <person name="Choi T."/>
            <person name="Kim D."/>
            <person name="Ryu S."/>
            <person name="Kim W."/>
        </authorList>
    </citation>
    <scope>NUCLEOTIDE SEQUENCE [LARGE SCALE GENOMIC DNA]</scope>
    <source>
        <tissue evidence="2">Muscle</tissue>
    </source>
</reference>
<organism evidence="2 3">
    <name type="scientific">Portunus trituberculatus</name>
    <name type="common">Swimming crab</name>
    <name type="synonym">Neptunus trituberculatus</name>
    <dbReference type="NCBI Taxonomy" id="210409"/>
    <lineage>
        <taxon>Eukaryota</taxon>
        <taxon>Metazoa</taxon>
        <taxon>Ecdysozoa</taxon>
        <taxon>Arthropoda</taxon>
        <taxon>Crustacea</taxon>
        <taxon>Multicrustacea</taxon>
        <taxon>Malacostraca</taxon>
        <taxon>Eumalacostraca</taxon>
        <taxon>Eucarida</taxon>
        <taxon>Decapoda</taxon>
        <taxon>Pleocyemata</taxon>
        <taxon>Brachyura</taxon>
        <taxon>Eubrachyura</taxon>
        <taxon>Portunoidea</taxon>
        <taxon>Portunidae</taxon>
        <taxon>Portuninae</taxon>
        <taxon>Portunus</taxon>
    </lineage>
</organism>
<keyword evidence="3" id="KW-1185">Reference proteome</keyword>